<keyword evidence="4" id="KW-0812">Transmembrane</keyword>
<feature type="chain" id="PRO_5021461578" description="histidine kinase" evidence="5">
    <location>
        <begin position="20"/>
        <end position="1181"/>
    </location>
</feature>
<dbReference type="InterPro" id="IPR015943">
    <property type="entry name" value="WD40/YVTN_repeat-like_dom_sf"/>
</dbReference>
<dbReference type="Gene3D" id="1.10.287.130">
    <property type="match status" value="1"/>
</dbReference>
<dbReference type="SUPFAM" id="SSF55874">
    <property type="entry name" value="ATPase domain of HSP90 chaperone/DNA topoisomerase II/histidine kinase"/>
    <property type="match status" value="1"/>
</dbReference>
<feature type="signal peptide" evidence="5">
    <location>
        <begin position="1"/>
        <end position="19"/>
    </location>
</feature>
<evidence type="ECO:0000256" key="3">
    <source>
        <dbReference type="ARBA" id="ARBA00022553"/>
    </source>
</evidence>
<sequence length="1181" mass="133017">MKRILLLALLLVAGFYSQAQTTHVYFDNLDINKGLPESYVRTLLQDSEGYMWLSTQNGLVRYDGYNCKVYNLGSDKINTKSVTSVTSIIQGDDKSLWVGVQGNGLFKYNSAKDSFDQFALPPNPNVQYVVVSLIDNQGNVWGRASDNGIKLFKFDPATKKYEFFGDNQKGSNYINAKIIMDLKKTIDGKIWIGTENGLYNYVGPGKPFKGYLVSTDTAKFIGVNPVYEAPSQPGIFWLNVFHGNNADLRVASFDTKTGKITKEYRPSKNLDSVYDAAIYSIYEDKKQRLWFTAEKSLSKLDRKTGTFTNYLVKDTAVTALNAIVEDKNGKFWISPQKGLLYFDPETARYQYYARQPNQPGALQNNNITQKLIDNSNILWFGLFHRGVSKLSKTKSAFELVTQSNDKFSSYPGGTAYVVSSTASRTVIQKINGLYSWDMASGRFSKFYNAPAGQNLNRALSDDNIFYLATTNGFVVYNVATGAKTTYRNNPADITSIPGNYTAALYKDHTGTIWIGVDEGEGRGICAFDPATKKFTRYPYHSVYGNPFTKNDGALDDQRVISIYEDMQNTLWVGTNGGGLNRFDRKTGKFFSYLNEKNKKLTCVSSIFEDRAGRFWVGTYQLGLFQFNRVNGVYTRQLNERSGLLYNGIIGIKEDSLGRIWIATDRGLNRLDPKTMALRSFKIDDLVPGATPADFGALNLADGRFALATYNGLALFNPKDLDDDEYLPIVHIESIRYNAPGANDSLARQSLRFGLDKLEISHSENSVTFNYVGLQFENPAGNTYAYMLEGYDKQWIMAGTNRSITYNNLPAGTYTFKVKAANSSGVWEEKGDSLVVVMNPPWWFSWWAWIIWALVFITLIYYYVQYRSKQLVFENQLLEEKIAERTDELQEANKGLSEQQLELTAQRDILSNTVNELKSTQQQLIQSEKLASLGELTAGIAHEIQNPLNFVNNFSEVSIELAVEMKQELRSGTKKEAISLADDIVLNLEKIIHHGKRADGIVKNMLQHSRNNSGEKHDTDMNALVDEYLRLSYHGLRAKDKNFNSEMVLDLDPDLPKINVIPQDMGRVMLNLFNNAFYAVQQKRKSAGQQYKPLVEVSTSLFTPPKGKSEIRIYIKDNGNGIPEAIREKIMQPFFTTKPTGEGTGLGLSLSYDIIVKGHRGKMDMTSKEGEYTEFTIHLPVA</sequence>
<dbReference type="EC" id="2.7.13.3" evidence="2"/>
<proteinExistence type="predicted"/>
<dbReference type="SMART" id="SM00387">
    <property type="entry name" value="HATPase_c"/>
    <property type="match status" value="1"/>
</dbReference>
<dbReference type="PRINTS" id="PR00344">
    <property type="entry name" value="BCTRLSENSOR"/>
</dbReference>
<dbReference type="SMART" id="SM00388">
    <property type="entry name" value="HisKA"/>
    <property type="match status" value="1"/>
</dbReference>
<evidence type="ECO:0000259" key="6">
    <source>
        <dbReference type="PROSITE" id="PS50109"/>
    </source>
</evidence>
<dbReference type="SUPFAM" id="SSF63829">
    <property type="entry name" value="Calcium-dependent phosphotriesterase"/>
    <property type="match status" value="2"/>
</dbReference>
<dbReference type="EMBL" id="SOZE01000003">
    <property type="protein sequence ID" value="TFF39731.1"/>
    <property type="molecule type" value="Genomic_DNA"/>
</dbReference>
<feature type="domain" description="Histidine kinase" evidence="6">
    <location>
        <begin position="938"/>
        <end position="1181"/>
    </location>
</feature>
<dbReference type="InterPro" id="IPR036890">
    <property type="entry name" value="HATPase_C_sf"/>
</dbReference>
<dbReference type="InterPro" id="IPR036097">
    <property type="entry name" value="HisK_dim/P_sf"/>
</dbReference>
<dbReference type="InterPro" id="IPR003661">
    <property type="entry name" value="HisK_dim/P_dom"/>
</dbReference>
<protein>
    <recommendedName>
        <fullName evidence="2">histidine kinase</fullName>
        <ecNumber evidence="2">2.7.13.3</ecNumber>
    </recommendedName>
</protein>
<dbReference type="GO" id="GO:0000155">
    <property type="term" value="F:phosphorelay sensor kinase activity"/>
    <property type="evidence" value="ECO:0007669"/>
    <property type="project" value="InterPro"/>
</dbReference>
<evidence type="ECO:0000256" key="5">
    <source>
        <dbReference type="SAM" id="SignalP"/>
    </source>
</evidence>
<dbReference type="Proteomes" id="UP000297540">
    <property type="component" value="Unassembled WGS sequence"/>
</dbReference>
<keyword evidence="4" id="KW-0472">Membrane</keyword>
<evidence type="ECO:0000256" key="1">
    <source>
        <dbReference type="ARBA" id="ARBA00000085"/>
    </source>
</evidence>
<evidence type="ECO:0000256" key="2">
    <source>
        <dbReference type="ARBA" id="ARBA00012438"/>
    </source>
</evidence>
<feature type="transmembrane region" description="Helical" evidence="4">
    <location>
        <begin position="841"/>
        <end position="863"/>
    </location>
</feature>
<accession>A0A4Y8SM76</accession>
<dbReference type="Pfam" id="PF07494">
    <property type="entry name" value="Reg_prop"/>
    <property type="match status" value="3"/>
</dbReference>
<dbReference type="InterPro" id="IPR011123">
    <property type="entry name" value="Y_Y_Y"/>
</dbReference>
<dbReference type="Gene3D" id="3.30.565.10">
    <property type="entry name" value="Histidine kinase-like ATPase, C-terminal domain"/>
    <property type="match status" value="1"/>
</dbReference>
<dbReference type="InterPro" id="IPR005467">
    <property type="entry name" value="His_kinase_dom"/>
</dbReference>
<evidence type="ECO:0000313" key="7">
    <source>
        <dbReference type="EMBL" id="TFF39731.1"/>
    </source>
</evidence>
<dbReference type="PANTHER" id="PTHR43547">
    <property type="entry name" value="TWO-COMPONENT HISTIDINE KINASE"/>
    <property type="match status" value="1"/>
</dbReference>
<keyword evidence="5" id="KW-0732">Signal</keyword>
<name>A0A4Y8SM76_9SPHI</name>
<comment type="catalytic activity">
    <reaction evidence="1">
        <text>ATP + protein L-histidine = ADP + protein N-phospho-L-histidine.</text>
        <dbReference type="EC" id="2.7.13.3"/>
    </reaction>
</comment>
<dbReference type="OrthoDB" id="9809670at2"/>
<dbReference type="CDD" id="cd00082">
    <property type="entry name" value="HisKA"/>
    <property type="match status" value="1"/>
</dbReference>
<dbReference type="InterPro" id="IPR013783">
    <property type="entry name" value="Ig-like_fold"/>
</dbReference>
<organism evidence="7 8">
    <name type="scientific">Mucilaginibacter psychrotolerans</name>
    <dbReference type="NCBI Taxonomy" id="1524096"/>
    <lineage>
        <taxon>Bacteria</taxon>
        <taxon>Pseudomonadati</taxon>
        <taxon>Bacteroidota</taxon>
        <taxon>Sphingobacteriia</taxon>
        <taxon>Sphingobacteriales</taxon>
        <taxon>Sphingobacteriaceae</taxon>
        <taxon>Mucilaginibacter</taxon>
    </lineage>
</organism>
<dbReference type="RefSeq" id="WP_133227283.1">
    <property type="nucleotide sequence ID" value="NZ_SOZE01000003.1"/>
</dbReference>
<dbReference type="InterPro" id="IPR004358">
    <property type="entry name" value="Sig_transdc_His_kin-like_C"/>
</dbReference>
<keyword evidence="3" id="KW-0597">Phosphoprotein</keyword>
<keyword evidence="8" id="KW-1185">Reference proteome</keyword>
<dbReference type="Pfam" id="PF02518">
    <property type="entry name" value="HATPase_c"/>
    <property type="match status" value="1"/>
</dbReference>
<keyword evidence="4" id="KW-1133">Transmembrane helix</keyword>
<dbReference type="PANTHER" id="PTHR43547:SF2">
    <property type="entry name" value="HYBRID SIGNAL TRANSDUCTION HISTIDINE KINASE C"/>
    <property type="match status" value="1"/>
</dbReference>
<dbReference type="PROSITE" id="PS50109">
    <property type="entry name" value="HIS_KIN"/>
    <property type="match status" value="1"/>
</dbReference>
<dbReference type="InterPro" id="IPR011110">
    <property type="entry name" value="Reg_prop"/>
</dbReference>
<dbReference type="AlphaFoldDB" id="A0A4Y8SM76"/>
<dbReference type="Gene3D" id="2.130.10.10">
    <property type="entry name" value="YVTN repeat-like/Quinoprotein amine dehydrogenase"/>
    <property type="match status" value="4"/>
</dbReference>
<reference evidence="7 8" key="1">
    <citation type="journal article" date="2017" name="Int. J. Syst. Evol. Microbiol.">
        <title>Mucilaginibacterpsychrotolerans sp. nov., isolated from peatlands.</title>
        <authorList>
            <person name="Deng Y."/>
            <person name="Shen L."/>
            <person name="Xu B."/>
            <person name="Liu Y."/>
            <person name="Gu Z."/>
            <person name="Liu H."/>
            <person name="Zhou Y."/>
        </authorList>
    </citation>
    <scope>NUCLEOTIDE SEQUENCE [LARGE SCALE GENOMIC DNA]</scope>
    <source>
        <strain evidence="7 8">NH7-4</strain>
    </source>
</reference>
<dbReference type="Gene3D" id="2.60.40.10">
    <property type="entry name" value="Immunoglobulins"/>
    <property type="match status" value="1"/>
</dbReference>
<gene>
    <name evidence="7" type="ORF">E2R66_05025</name>
</gene>
<dbReference type="SUPFAM" id="SSF47384">
    <property type="entry name" value="Homodimeric domain of signal transducing histidine kinase"/>
    <property type="match status" value="1"/>
</dbReference>
<evidence type="ECO:0000256" key="4">
    <source>
        <dbReference type="SAM" id="Phobius"/>
    </source>
</evidence>
<dbReference type="InterPro" id="IPR003594">
    <property type="entry name" value="HATPase_dom"/>
</dbReference>
<comment type="caution">
    <text evidence="7">The sequence shown here is derived from an EMBL/GenBank/DDBJ whole genome shotgun (WGS) entry which is preliminary data.</text>
</comment>
<dbReference type="Pfam" id="PF07495">
    <property type="entry name" value="Y_Y_Y"/>
    <property type="match status" value="1"/>
</dbReference>
<evidence type="ECO:0000313" key="8">
    <source>
        <dbReference type="Proteomes" id="UP000297540"/>
    </source>
</evidence>
<dbReference type="Pfam" id="PF00512">
    <property type="entry name" value="HisKA"/>
    <property type="match status" value="1"/>
</dbReference>